<evidence type="ECO:0000313" key="2">
    <source>
        <dbReference type="Proteomes" id="UP000789366"/>
    </source>
</evidence>
<gene>
    <name evidence="1" type="ORF">SPELUC_LOCUS14021</name>
</gene>
<accession>A0ACA9QE81</accession>
<name>A0ACA9QE81_9GLOM</name>
<protein>
    <submittedName>
        <fullName evidence="1">12573_t:CDS:1</fullName>
    </submittedName>
</protein>
<feature type="non-terminal residue" evidence="1">
    <location>
        <position position="1"/>
    </location>
</feature>
<dbReference type="Proteomes" id="UP000789366">
    <property type="component" value="Unassembled WGS sequence"/>
</dbReference>
<dbReference type="EMBL" id="CAJVPW010039493">
    <property type="protein sequence ID" value="CAG8744237.1"/>
    <property type="molecule type" value="Genomic_DNA"/>
</dbReference>
<reference evidence="1" key="1">
    <citation type="submission" date="2021-06" db="EMBL/GenBank/DDBJ databases">
        <authorList>
            <person name="Kallberg Y."/>
            <person name="Tangrot J."/>
            <person name="Rosling A."/>
        </authorList>
    </citation>
    <scope>NUCLEOTIDE SEQUENCE</scope>
    <source>
        <strain evidence="1">28 12/20/2015</strain>
    </source>
</reference>
<keyword evidence="2" id="KW-1185">Reference proteome</keyword>
<sequence length="44" mass="5077">GQSRSIEEALKLSKSYQSFIKFLPLTEIVKESLCKDIFANWLSK</sequence>
<comment type="caution">
    <text evidence="1">The sequence shown here is derived from an EMBL/GenBank/DDBJ whole genome shotgun (WGS) entry which is preliminary data.</text>
</comment>
<evidence type="ECO:0000313" key="1">
    <source>
        <dbReference type="EMBL" id="CAG8744237.1"/>
    </source>
</evidence>
<proteinExistence type="predicted"/>
<organism evidence="1 2">
    <name type="scientific">Cetraspora pellucida</name>
    <dbReference type="NCBI Taxonomy" id="1433469"/>
    <lineage>
        <taxon>Eukaryota</taxon>
        <taxon>Fungi</taxon>
        <taxon>Fungi incertae sedis</taxon>
        <taxon>Mucoromycota</taxon>
        <taxon>Glomeromycotina</taxon>
        <taxon>Glomeromycetes</taxon>
        <taxon>Diversisporales</taxon>
        <taxon>Gigasporaceae</taxon>
        <taxon>Cetraspora</taxon>
    </lineage>
</organism>
<feature type="non-terminal residue" evidence="1">
    <location>
        <position position="44"/>
    </location>
</feature>